<name>A0A4S4B4Y7_9RHOO</name>
<feature type="domain" description="HTH araC/xylS-type" evidence="4">
    <location>
        <begin position="198"/>
        <end position="298"/>
    </location>
</feature>
<dbReference type="GO" id="GO:0003700">
    <property type="term" value="F:DNA-binding transcription factor activity"/>
    <property type="evidence" value="ECO:0007669"/>
    <property type="project" value="InterPro"/>
</dbReference>
<sequence>MHADTDRIVDWLVSGLEPRASVFHVGQYCGSDWRASTAGRARASFHLVLRGHCWLHREGAESLQLGPREAVFLLRDLPHSLTAQRDPGPACGPRAMLPAQPPMVGGTTLACGFFDFRALPGDLLTAAFPDCLLLRAGNPALAAVAPLFDLLLTEAERDGEAASPLIERLTELLFFYLVRELAHHQDIEAGLWAVWRKPQFAPLVERLLREPGRDWSVEDMARIANMSRASFFKHFLDTCGQPPAQFLLGLRMRIAAHRLRGGDSVLRAAEHVGYHSQAAFTRAFKKVIGEQPGAYQRTRRNAPARSAALLSH</sequence>
<dbReference type="SUPFAM" id="SSF46689">
    <property type="entry name" value="Homeodomain-like"/>
    <property type="match status" value="2"/>
</dbReference>
<keyword evidence="2" id="KW-0238">DNA-binding</keyword>
<gene>
    <name evidence="5" type="ORF">E6C76_02970</name>
</gene>
<dbReference type="Pfam" id="PF12833">
    <property type="entry name" value="HTH_18"/>
    <property type="match status" value="1"/>
</dbReference>
<dbReference type="PANTHER" id="PTHR11019">
    <property type="entry name" value="HTH-TYPE TRANSCRIPTIONAL REGULATOR NIMR"/>
    <property type="match status" value="1"/>
</dbReference>
<dbReference type="SMART" id="SM00342">
    <property type="entry name" value="HTH_ARAC"/>
    <property type="match status" value="1"/>
</dbReference>
<dbReference type="InterPro" id="IPR018060">
    <property type="entry name" value="HTH_AraC"/>
</dbReference>
<proteinExistence type="predicted"/>
<dbReference type="Pfam" id="PF12852">
    <property type="entry name" value="Cupin_6"/>
    <property type="match status" value="1"/>
</dbReference>
<evidence type="ECO:0000313" key="5">
    <source>
        <dbReference type="EMBL" id="THF67351.1"/>
    </source>
</evidence>
<evidence type="ECO:0000313" key="6">
    <source>
        <dbReference type="Proteomes" id="UP000308430"/>
    </source>
</evidence>
<dbReference type="PANTHER" id="PTHR11019:SF159">
    <property type="entry name" value="TRANSCRIPTIONAL REGULATOR-RELATED"/>
    <property type="match status" value="1"/>
</dbReference>
<dbReference type="InterPro" id="IPR009057">
    <property type="entry name" value="Homeodomain-like_sf"/>
</dbReference>
<dbReference type="PROSITE" id="PS01124">
    <property type="entry name" value="HTH_ARAC_FAMILY_2"/>
    <property type="match status" value="1"/>
</dbReference>
<dbReference type="Proteomes" id="UP000308430">
    <property type="component" value="Unassembled WGS sequence"/>
</dbReference>
<evidence type="ECO:0000259" key="4">
    <source>
        <dbReference type="PROSITE" id="PS01124"/>
    </source>
</evidence>
<dbReference type="RefSeq" id="WP_136346760.1">
    <property type="nucleotide sequence ID" value="NZ_SSOC01000001.1"/>
</dbReference>
<reference evidence="5 6" key="1">
    <citation type="submission" date="2019-04" db="EMBL/GenBank/DDBJ databases">
        <title>Azoarcus nasutitermitis sp. nov. isolated from termite nest.</title>
        <authorList>
            <person name="Lin S.-Y."/>
            <person name="Hameed A."/>
            <person name="Hsu Y.-H."/>
            <person name="Young C.-C."/>
        </authorList>
    </citation>
    <scope>NUCLEOTIDE SEQUENCE [LARGE SCALE GENOMIC DNA]</scope>
    <source>
        <strain evidence="5 6">CC-YHH838</strain>
    </source>
</reference>
<evidence type="ECO:0000256" key="2">
    <source>
        <dbReference type="ARBA" id="ARBA00023125"/>
    </source>
</evidence>
<dbReference type="InterPro" id="IPR032783">
    <property type="entry name" value="AraC_lig"/>
</dbReference>
<dbReference type="EMBL" id="SSOC01000001">
    <property type="protein sequence ID" value="THF67351.1"/>
    <property type="molecule type" value="Genomic_DNA"/>
</dbReference>
<organism evidence="5 6">
    <name type="scientific">Pseudothauera nasutitermitis</name>
    <dbReference type="NCBI Taxonomy" id="2565930"/>
    <lineage>
        <taxon>Bacteria</taxon>
        <taxon>Pseudomonadati</taxon>
        <taxon>Pseudomonadota</taxon>
        <taxon>Betaproteobacteria</taxon>
        <taxon>Rhodocyclales</taxon>
        <taxon>Zoogloeaceae</taxon>
        <taxon>Pseudothauera</taxon>
    </lineage>
</organism>
<protein>
    <submittedName>
        <fullName evidence="5">AraC family transcriptional regulator</fullName>
    </submittedName>
</protein>
<dbReference type="OrthoDB" id="9789899at2"/>
<accession>A0A4S4B4Y7</accession>
<comment type="caution">
    <text evidence="5">The sequence shown here is derived from an EMBL/GenBank/DDBJ whole genome shotgun (WGS) entry which is preliminary data.</text>
</comment>
<dbReference type="Gene3D" id="1.10.10.60">
    <property type="entry name" value="Homeodomain-like"/>
    <property type="match status" value="2"/>
</dbReference>
<keyword evidence="3" id="KW-0804">Transcription</keyword>
<dbReference type="AlphaFoldDB" id="A0A4S4B4Y7"/>
<evidence type="ECO:0000256" key="1">
    <source>
        <dbReference type="ARBA" id="ARBA00023015"/>
    </source>
</evidence>
<dbReference type="GO" id="GO:0043565">
    <property type="term" value="F:sequence-specific DNA binding"/>
    <property type="evidence" value="ECO:0007669"/>
    <property type="project" value="InterPro"/>
</dbReference>
<keyword evidence="6" id="KW-1185">Reference proteome</keyword>
<evidence type="ECO:0000256" key="3">
    <source>
        <dbReference type="ARBA" id="ARBA00023163"/>
    </source>
</evidence>
<keyword evidence="1" id="KW-0805">Transcription regulation</keyword>